<name>A0AA43TWP2_9LECA</name>
<proteinExistence type="predicted"/>
<protein>
    <submittedName>
        <fullName evidence="2">Uncharacterized protein</fullName>
    </submittedName>
</protein>
<dbReference type="SUPFAM" id="SSF47473">
    <property type="entry name" value="EF-hand"/>
    <property type="match status" value="1"/>
</dbReference>
<keyword evidence="3" id="KW-1185">Reference proteome</keyword>
<reference evidence="2" key="1">
    <citation type="journal article" date="2023" name="Genome Biol. Evol.">
        <title>First Whole Genome Sequence and Flow Cytometry Genome Size Data for the Lichen-Forming Fungus Ramalina farinacea (Ascomycota).</title>
        <authorList>
            <person name="Llewellyn T."/>
            <person name="Mian S."/>
            <person name="Hill R."/>
            <person name="Leitch I.J."/>
            <person name="Gaya E."/>
        </authorList>
    </citation>
    <scope>NUCLEOTIDE SEQUENCE</scope>
    <source>
        <strain evidence="2">LIQ254RAFAR</strain>
    </source>
</reference>
<accession>A0AA43TWP2</accession>
<evidence type="ECO:0000313" key="3">
    <source>
        <dbReference type="Proteomes" id="UP001161017"/>
    </source>
</evidence>
<dbReference type="Gene3D" id="1.10.238.10">
    <property type="entry name" value="EF-hand"/>
    <property type="match status" value="1"/>
</dbReference>
<dbReference type="EMBL" id="JAPUFD010000009">
    <property type="protein sequence ID" value="MDI1489315.1"/>
    <property type="molecule type" value="Genomic_DNA"/>
</dbReference>
<evidence type="ECO:0000256" key="1">
    <source>
        <dbReference type="SAM" id="MobiDB-lite"/>
    </source>
</evidence>
<evidence type="ECO:0000313" key="2">
    <source>
        <dbReference type="EMBL" id="MDI1489315.1"/>
    </source>
</evidence>
<dbReference type="InterPro" id="IPR011992">
    <property type="entry name" value="EF-hand-dom_pair"/>
</dbReference>
<organism evidence="2 3">
    <name type="scientific">Ramalina farinacea</name>
    <dbReference type="NCBI Taxonomy" id="258253"/>
    <lineage>
        <taxon>Eukaryota</taxon>
        <taxon>Fungi</taxon>
        <taxon>Dikarya</taxon>
        <taxon>Ascomycota</taxon>
        <taxon>Pezizomycotina</taxon>
        <taxon>Lecanoromycetes</taxon>
        <taxon>OSLEUM clade</taxon>
        <taxon>Lecanoromycetidae</taxon>
        <taxon>Lecanorales</taxon>
        <taxon>Lecanorineae</taxon>
        <taxon>Ramalinaceae</taxon>
        <taxon>Ramalina</taxon>
    </lineage>
</organism>
<dbReference type="Proteomes" id="UP001161017">
    <property type="component" value="Unassembled WGS sequence"/>
</dbReference>
<comment type="caution">
    <text evidence="2">The sequence shown here is derived from an EMBL/GenBank/DDBJ whole genome shotgun (WGS) entry which is preliminary data.</text>
</comment>
<dbReference type="AlphaFoldDB" id="A0AA43TWP2"/>
<feature type="region of interest" description="Disordered" evidence="1">
    <location>
        <begin position="1"/>
        <end position="29"/>
    </location>
</feature>
<sequence>MPPKRGRPPQPAPPAKGKTPRQSALAKEHGISAATEAEIKESFALFSTSKDSLPSSSFRRALTALNIAPASKEEYRDLLAAADSEDEGVIPYSNFVAVAALKLNSRGEKEENEEVREGFELFLRMGKEGGRGKGKEGEERITMGMLKHVAGLLKENVSDDVLRDMILEANGGGGVGQGVGLQDFEGVMRRGPFCWHFELVRLFIDCALQLVSSGDEISTSESRKAPVTSYMTR</sequence>
<gene>
    <name evidence="2" type="ORF">OHK93_008593</name>
</gene>